<accession>A0A9K3D193</accession>
<evidence type="ECO:0000313" key="4">
    <source>
        <dbReference type="Proteomes" id="UP000265618"/>
    </source>
</evidence>
<dbReference type="AlphaFoldDB" id="A0A9K3D193"/>
<feature type="coiled-coil region" evidence="1">
    <location>
        <begin position="193"/>
        <end position="220"/>
    </location>
</feature>
<dbReference type="PANTHER" id="PTHR31027:SF2">
    <property type="entry name" value="LEBERCILIN DOMAIN-CONTAINING PROTEIN"/>
    <property type="match status" value="1"/>
</dbReference>
<comment type="caution">
    <text evidence="3">The sequence shown here is derived from an EMBL/GenBank/DDBJ whole genome shotgun (WGS) entry which is preliminary data.</text>
</comment>
<dbReference type="PANTHER" id="PTHR31027">
    <property type="entry name" value="NUCLEAR SEGREGATION PROTEIN BFR1"/>
    <property type="match status" value="1"/>
</dbReference>
<dbReference type="GO" id="GO:1990904">
    <property type="term" value="C:ribonucleoprotein complex"/>
    <property type="evidence" value="ECO:0007669"/>
    <property type="project" value="TreeGrafter"/>
</dbReference>
<feature type="compositionally biased region" description="Basic and acidic residues" evidence="2">
    <location>
        <begin position="1"/>
        <end position="40"/>
    </location>
</feature>
<proteinExistence type="predicted"/>
<dbReference type="GO" id="GO:0005783">
    <property type="term" value="C:endoplasmic reticulum"/>
    <property type="evidence" value="ECO:0007669"/>
    <property type="project" value="TreeGrafter"/>
</dbReference>
<keyword evidence="4" id="KW-1185">Reference proteome</keyword>
<dbReference type="Proteomes" id="UP000265618">
    <property type="component" value="Unassembled WGS sequence"/>
</dbReference>
<dbReference type="InterPro" id="IPR039604">
    <property type="entry name" value="Bfr1"/>
</dbReference>
<dbReference type="GO" id="GO:0042175">
    <property type="term" value="C:nuclear outer membrane-endoplasmic reticulum membrane network"/>
    <property type="evidence" value="ECO:0007669"/>
    <property type="project" value="TreeGrafter"/>
</dbReference>
<gene>
    <name evidence="3" type="ORF">KIPB_008829</name>
</gene>
<dbReference type="GO" id="GO:0008298">
    <property type="term" value="P:intracellular mRNA localization"/>
    <property type="evidence" value="ECO:0007669"/>
    <property type="project" value="TreeGrafter"/>
</dbReference>
<dbReference type="GO" id="GO:0003729">
    <property type="term" value="F:mRNA binding"/>
    <property type="evidence" value="ECO:0007669"/>
    <property type="project" value="TreeGrafter"/>
</dbReference>
<reference evidence="3 4" key="1">
    <citation type="journal article" date="2018" name="PLoS ONE">
        <title>The draft genome of Kipferlia bialata reveals reductive genome evolution in fornicate parasites.</title>
        <authorList>
            <person name="Tanifuji G."/>
            <person name="Takabayashi S."/>
            <person name="Kume K."/>
            <person name="Takagi M."/>
            <person name="Nakayama T."/>
            <person name="Kamikawa R."/>
            <person name="Inagaki Y."/>
            <person name="Hashimoto T."/>
        </authorList>
    </citation>
    <scope>NUCLEOTIDE SEQUENCE [LARGE SCALE GENOMIC DNA]</scope>
    <source>
        <strain evidence="3">NY0173</strain>
    </source>
</reference>
<keyword evidence="1" id="KW-0175">Coiled coil</keyword>
<evidence type="ECO:0000256" key="1">
    <source>
        <dbReference type="SAM" id="Coils"/>
    </source>
</evidence>
<feature type="region of interest" description="Disordered" evidence="2">
    <location>
        <begin position="1"/>
        <end position="59"/>
    </location>
</feature>
<dbReference type="EMBL" id="BDIP01002832">
    <property type="protein sequence ID" value="GIQ86896.1"/>
    <property type="molecule type" value="Genomic_DNA"/>
</dbReference>
<evidence type="ECO:0000256" key="2">
    <source>
        <dbReference type="SAM" id="MobiDB-lite"/>
    </source>
</evidence>
<evidence type="ECO:0000313" key="3">
    <source>
        <dbReference type="EMBL" id="GIQ86896.1"/>
    </source>
</evidence>
<organism evidence="3 4">
    <name type="scientific">Kipferlia bialata</name>
    <dbReference type="NCBI Taxonomy" id="797122"/>
    <lineage>
        <taxon>Eukaryota</taxon>
        <taxon>Metamonada</taxon>
        <taxon>Carpediemonas-like organisms</taxon>
        <taxon>Kipferlia</taxon>
    </lineage>
</organism>
<protein>
    <submittedName>
        <fullName evidence="3">Uncharacterized protein</fullName>
    </submittedName>
</protein>
<name>A0A9K3D193_9EUKA</name>
<sequence>MSHTSETAEKPKREQRERRGPKGERRERREGKTEGGEQPRRPLPAALADRPSMEDMKAEQAVFRAQSKAAFDKIEILKASREVLNTEISTGDKGHSSTAGAHKLLRAERAEISKALDAVFQEQHAIQSELKRVDEQRRGLLSQLPFKDEETAQKMIKQLDNERMHGSLSFDEENQNIAEKKTIIKSLPLLETLTTLKGRRAELLEKKDALSKQISEGKAKRADVDKRLDAAGFDPDAHQAARNAAFKKRDLLNEQITALYNEVSCLWFLHLCSAMGTQML</sequence>